<feature type="transmembrane region" description="Helical" evidence="1">
    <location>
        <begin position="53"/>
        <end position="75"/>
    </location>
</feature>
<evidence type="ECO:0000256" key="1">
    <source>
        <dbReference type="SAM" id="Phobius"/>
    </source>
</evidence>
<gene>
    <name evidence="2" type="ORF">BCL90_3531</name>
</gene>
<name>A0A497XYA2_9SPHI</name>
<feature type="transmembrane region" description="Helical" evidence="1">
    <location>
        <begin position="12"/>
        <end position="33"/>
    </location>
</feature>
<keyword evidence="1" id="KW-0812">Transmembrane</keyword>
<accession>A0A497XYA2</accession>
<keyword evidence="1" id="KW-1133">Transmembrane helix</keyword>
<evidence type="ECO:0000313" key="2">
    <source>
        <dbReference type="EMBL" id="RLJ75180.1"/>
    </source>
</evidence>
<dbReference type="EMBL" id="RCCK01000012">
    <property type="protein sequence ID" value="RLJ75180.1"/>
    <property type="molecule type" value="Genomic_DNA"/>
</dbReference>
<sequence>MGIMNKKTKIAIGLITFLEVIFLIRACAIYSFYNNDELYGDGVPDTNKYDKEFISTILLSLLITIFICLVIVVVFKQKKAT</sequence>
<protein>
    <submittedName>
        <fullName evidence="2">Uncharacterized protein</fullName>
    </submittedName>
</protein>
<proteinExistence type="predicted"/>
<comment type="caution">
    <text evidence="2">The sequence shown here is derived from an EMBL/GenBank/DDBJ whole genome shotgun (WGS) entry which is preliminary data.</text>
</comment>
<evidence type="ECO:0000313" key="3">
    <source>
        <dbReference type="Proteomes" id="UP000273898"/>
    </source>
</evidence>
<reference evidence="2 3" key="1">
    <citation type="submission" date="2018-10" db="EMBL/GenBank/DDBJ databases">
        <title>Genomic Encyclopedia of Archaeal and Bacterial Type Strains, Phase II (KMG-II): from individual species to whole genera.</title>
        <authorList>
            <person name="Goeker M."/>
        </authorList>
    </citation>
    <scope>NUCLEOTIDE SEQUENCE [LARGE SCALE GENOMIC DNA]</scope>
    <source>
        <strain evidence="2 3">DSM 19624</strain>
    </source>
</reference>
<organism evidence="2 3">
    <name type="scientific">Pedobacter alluvionis</name>
    <dbReference type="NCBI Taxonomy" id="475253"/>
    <lineage>
        <taxon>Bacteria</taxon>
        <taxon>Pseudomonadati</taxon>
        <taxon>Bacteroidota</taxon>
        <taxon>Sphingobacteriia</taxon>
        <taxon>Sphingobacteriales</taxon>
        <taxon>Sphingobacteriaceae</taxon>
        <taxon>Pedobacter</taxon>
    </lineage>
</organism>
<dbReference type="AlphaFoldDB" id="A0A497XYA2"/>
<keyword evidence="1" id="KW-0472">Membrane</keyword>
<dbReference type="Proteomes" id="UP000273898">
    <property type="component" value="Unassembled WGS sequence"/>
</dbReference>